<sequence length="263" mass="29885">MLLALFLQLYVKFYRSFINPQAGLVPFPFGCLLKISRDLYGPEASTVRFVSRNTSIPVPRIIASARGHGHCFMLMTRVKGFNLEHVWETLTNEERSMIVSQLRAFIAELRTLSPPPCVPEGAISSLYHQPVHDIRFASIKPCGPFPSEGSFNDFLIQEASSFVWRPEERAIIRSQLRHDHRIVFTHGDLTPRNILVQGGKVVAVIDWEDAGWFPEHWEVIKALLCPGICLETWERAIGDIVQGDYDKELALDRLITDRMEGAI</sequence>
<dbReference type="InterPro" id="IPR051678">
    <property type="entry name" value="AGP_Transferase"/>
</dbReference>
<name>A0A0D7A6R6_9AGAR</name>
<gene>
    <name evidence="2" type="ORF">FISHEDRAFT_47327</name>
</gene>
<accession>A0A0D7A6R6</accession>
<dbReference type="AlphaFoldDB" id="A0A0D7A6R6"/>
<dbReference type="Proteomes" id="UP000054144">
    <property type="component" value="Unassembled WGS sequence"/>
</dbReference>
<dbReference type="InterPro" id="IPR011009">
    <property type="entry name" value="Kinase-like_dom_sf"/>
</dbReference>
<dbReference type="InterPro" id="IPR008266">
    <property type="entry name" value="Tyr_kinase_AS"/>
</dbReference>
<keyword evidence="3" id="KW-1185">Reference proteome</keyword>
<dbReference type="Gene3D" id="3.90.1200.10">
    <property type="match status" value="1"/>
</dbReference>
<dbReference type="PROSITE" id="PS00109">
    <property type="entry name" value="PROTEIN_KINASE_TYR"/>
    <property type="match status" value="1"/>
</dbReference>
<reference evidence="2 3" key="1">
    <citation type="journal article" date="2015" name="Fungal Genet. Biol.">
        <title>Evolution of novel wood decay mechanisms in Agaricales revealed by the genome sequences of Fistulina hepatica and Cylindrobasidium torrendii.</title>
        <authorList>
            <person name="Floudas D."/>
            <person name="Held B.W."/>
            <person name="Riley R."/>
            <person name="Nagy L.G."/>
            <person name="Koehler G."/>
            <person name="Ransdell A.S."/>
            <person name="Younus H."/>
            <person name="Chow J."/>
            <person name="Chiniquy J."/>
            <person name="Lipzen A."/>
            <person name="Tritt A."/>
            <person name="Sun H."/>
            <person name="Haridas S."/>
            <person name="LaButti K."/>
            <person name="Ohm R.A."/>
            <person name="Kues U."/>
            <person name="Blanchette R.A."/>
            <person name="Grigoriev I.V."/>
            <person name="Minto R.E."/>
            <person name="Hibbett D.S."/>
        </authorList>
    </citation>
    <scope>NUCLEOTIDE SEQUENCE [LARGE SCALE GENOMIC DNA]</scope>
    <source>
        <strain evidence="2 3">ATCC 64428</strain>
    </source>
</reference>
<organism evidence="2 3">
    <name type="scientific">Fistulina hepatica ATCC 64428</name>
    <dbReference type="NCBI Taxonomy" id="1128425"/>
    <lineage>
        <taxon>Eukaryota</taxon>
        <taxon>Fungi</taxon>
        <taxon>Dikarya</taxon>
        <taxon>Basidiomycota</taxon>
        <taxon>Agaricomycotina</taxon>
        <taxon>Agaricomycetes</taxon>
        <taxon>Agaricomycetidae</taxon>
        <taxon>Agaricales</taxon>
        <taxon>Fistulinaceae</taxon>
        <taxon>Fistulina</taxon>
    </lineage>
</organism>
<protein>
    <submittedName>
        <fullName evidence="2">Kinase-like protein</fullName>
    </submittedName>
</protein>
<dbReference type="PANTHER" id="PTHR21310:SF58">
    <property type="entry name" value="AMINOGLYCOSIDE PHOSPHOTRANSFERASE DOMAIN-CONTAINING PROTEIN"/>
    <property type="match status" value="1"/>
</dbReference>
<dbReference type="EMBL" id="KN882033">
    <property type="protein sequence ID" value="KIY46410.1"/>
    <property type="molecule type" value="Genomic_DNA"/>
</dbReference>
<dbReference type="CDD" id="cd05120">
    <property type="entry name" value="APH_ChoK_like"/>
    <property type="match status" value="1"/>
</dbReference>
<feature type="domain" description="Aminoglycoside phosphotransferase" evidence="1">
    <location>
        <begin position="48"/>
        <end position="241"/>
    </location>
</feature>
<keyword evidence="2" id="KW-0808">Transferase</keyword>
<proteinExistence type="predicted"/>
<keyword evidence="2" id="KW-0418">Kinase</keyword>
<dbReference type="InterPro" id="IPR002575">
    <property type="entry name" value="Aminoglycoside_PTrfase"/>
</dbReference>
<dbReference type="Pfam" id="PF01636">
    <property type="entry name" value="APH"/>
    <property type="match status" value="1"/>
</dbReference>
<evidence type="ECO:0000313" key="2">
    <source>
        <dbReference type="EMBL" id="KIY46410.1"/>
    </source>
</evidence>
<dbReference type="OrthoDB" id="5404599at2759"/>
<evidence type="ECO:0000259" key="1">
    <source>
        <dbReference type="Pfam" id="PF01636"/>
    </source>
</evidence>
<dbReference type="SUPFAM" id="SSF56112">
    <property type="entry name" value="Protein kinase-like (PK-like)"/>
    <property type="match status" value="1"/>
</dbReference>
<dbReference type="PANTHER" id="PTHR21310">
    <property type="entry name" value="AMINOGLYCOSIDE PHOSPHOTRANSFERASE-RELATED-RELATED"/>
    <property type="match status" value="1"/>
</dbReference>
<dbReference type="GO" id="GO:0004672">
    <property type="term" value="F:protein kinase activity"/>
    <property type="evidence" value="ECO:0007669"/>
    <property type="project" value="InterPro"/>
</dbReference>
<evidence type="ECO:0000313" key="3">
    <source>
        <dbReference type="Proteomes" id="UP000054144"/>
    </source>
</evidence>